<dbReference type="HAMAP" id="MF_03050">
    <property type="entry name" value="MOCOS"/>
    <property type="match status" value="1"/>
</dbReference>
<keyword evidence="4" id="KW-0539">Nucleus</keyword>
<keyword evidence="2 5" id="KW-0663">Pyridoxal phosphate</keyword>
<dbReference type="EMBL" id="JAQQWM010000001">
    <property type="protein sequence ID" value="KAK8083500.1"/>
    <property type="molecule type" value="Genomic_DNA"/>
</dbReference>
<keyword evidence="1 5" id="KW-0808">Transferase</keyword>
<feature type="active site" evidence="5">
    <location>
        <position position="397"/>
    </location>
</feature>
<dbReference type="PANTHER" id="PTHR14237">
    <property type="entry name" value="MOLYBDOPTERIN COFACTOR SULFURASE MOSC"/>
    <property type="match status" value="1"/>
</dbReference>
<organism evidence="7 8">
    <name type="scientific">Apiospora saccharicola</name>
    <dbReference type="NCBI Taxonomy" id="335842"/>
    <lineage>
        <taxon>Eukaryota</taxon>
        <taxon>Fungi</taxon>
        <taxon>Dikarya</taxon>
        <taxon>Ascomycota</taxon>
        <taxon>Pezizomycotina</taxon>
        <taxon>Sordariomycetes</taxon>
        <taxon>Xylariomycetidae</taxon>
        <taxon>Amphisphaeriales</taxon>
        <taxon>Apiosporaceae</taxon>
        <taxon>Apiospora</taxon>
    </lineage>
</organism>
<dbReference type="Pfam" id="PF03473">
    <property type="entry name" value="MOSC"/>
    <property type="match status" value="1"/>
</dbReference>
<name>A0ABR1WJ09_9PEZI</name>
<evidence type="ECO:0000259" key="6">
    <source>
        <dbReference type="PROSITE" id="PS51340"/>
    </source>
</evidence>
<feature type="domain" description="MOSC" evidence="6">
    <location>
        <begin position="655"/>
        <end position="798"/>
    </location>
</feature>
<dbReference type="InterPro" id="IPR005303">
    <property type="entry name" value="MOCOS_middle"/>
</dbReference>
<dbReference type="InterPro" id="IPR000192">
    <property type="entry name" value="Aminotrans_V_dom"/>
</dbReference>
<dbReference type="InterPro" id="IPR015422">
    <property type="entry name" value="PyrdxlP-dep_Trfase_small"/>
</dbReference>
<dbReference type="EC" id="2.8.1.9" evidence="5"/>
<evidence type="ECO:0000256" key="5">
    <source>
        <dbReference type="HAMAP-Rule" id="MF_03050"/>
    </source>
</evidence>
<dbReference type="InterPro" id="IPR015424">
    <property type="entry name" value="PyrdxlP-dep_Trfase"/>
</dbReference>
<comment type="catalytic activity">
    <reaction evidence="5">
        <text>Mo-molybdopterin + L-cysteine + AH2 = thio-Mo-molybdopterin + L-alanine + A + H2O</text>
        <dbReference type="Rhea" id="RHEA:42636"/>
        <dbReference type="ChEBI" id="CHEBI:13193"/>
        <dbReference type="ChEBI" id="CHEBI:15377"/>
        <dbReference type="ChEBI" id="CHEBI:17499"/>
        <dbReference type="ChEBI" id="CHEBI:35235"/>
        <dbReference type="ChEBI" id="CHEBI:57972"/>
        <dbReference type="ChEBI" id="CHEBI:71302"/>
        <dbReference type="ChEBI" id="CHEBI:82685"/>
        <dbReference type="EC" id="2.8.1.9"/>
    </reaction>
</comment>
<dbReference type="CDD" id="cd00067">
    <property type="entry name" value="GAL4"/>
    <property type="match status" value="1"/>
</dbReference>
<dbReference type="InterPro" id="IPR001138">
    <property type="entry name" value="Zn2Cys6_DnaBD"/>
</dbReference>
<proteinExistence type="inferred from homology"/>
<evidence type="ECO:0000256" key="4">
    <source>
        <dbReference type="ARBA" id="ARBA00023242"/>
    </source>
</evidence>
<accession>A0ABR1WJ09</accession>
<gene>
    <name evidence="5" type="primary">hxB</name>
    <name evidence="7" type="ORF">PG996_002281</name>
</gene>
<dbReference type="Pfam" id="PF03476">
    <property type="entry name" value="MOSC_N"/>
    <property type="match status" value="1"/>
</dbReference>
<dbReference type="InterPro" id="IPR005302">
    <property type="entry name" value="MoCF_Sase_C"/>
</dbReference>
<evidence type="ECO:0000313" key="8">
    <source>
        <dbReference type="Proteomes" id="UP001446871"/>
    </source>
</evidence>
<evidence type="ECO:0000256" key="1">
    <source>
        <dbReference type="ARBA" id="ARBA00022679"/>
    </source>
</evidence>
<sequence length="1304" mass="143574">MADYDALAYNGRIEALREKEYPMLKDNNTYLDHAGTTLYAKSLVDEFAADMTANLFGNPHSASGSSQLSMSRIDDVRVQILQLLNADPTEFDVVFVANATAGIKLVAEALRSAPGGFSFMYHQACHTSLVGVRQESKASICIDTETVQNWVDGAPLPDEITSAGTPLLFGYPAQSNMDGARLPLDWSQKLRRRKDIPIGFLTLLDAAAYVATSPLDLGDPESAPDFTVMSFNKIFGFPNLGALVVRKDAMPVFQHRKYFGGGTVDMVVCVGEQWHAPKSQSLHEALEDGTLPIHSIVALGIALAVHHRLFGTMADISLHTSYLAQRLQDKLDRMRHSNGRRVCKLYSPVFKHLAESVVSGPIVSFNLQDEVGAWISLAEFEKTAVLKGFHIRTGGLCNPGGVAAALDLMPWEMKRNFSSGFRCGDDNDVLGGKPTGTIRVSLGAMSTVSDVDRFEAFIHEFYQSSDGSTFSQSRDEMRSTSVPDLVVTSITVFPIKSCGGFHIPEGQPWEVKPEGLAWDREWCLLHLGTSQALSQKRYPSMTLLRPHIDFEKGVLEVSYIGETPKHLPSKITVPLSSDPAYFDSYDATKWRTSRVCGEKILAHTYTSAIINNFFSEILGVPCLLARFPSGGQGQSMRHIKAQLQQHQAGYHKTRRRVPGAFPTEINTPPDSDSELDQRRMLLSNESPLLAINTASLRALNMEITNRGKYDFLAYTEDHWSALTIGNHRFQMLGSCRRCHMVCIHQDTAAKSEEPFATLSKTRRFNGKVFFGTHMCYATPVTSEEAGGFMAQAPMIRLQAHIEYYSTGTSFCSRSNIEPEDEPIPLGSSQSSLASEYPRVGHTRFAPIFVVIPYASDGPPLNGSQVNFRYGTCDEIHPRCGNCLKHGVLCDFENPDIAESLVVPDTPATSAASPDPSTGLSPVLSSLGTSSPIFTAATSPSFPDIPISIPTSSRHASPMLHPRPMTLYRNPDPPPISQASQNNRMMELRLLHNYTTITSKTLSLQNPDIEAVWRDTVPHLAFSGASFLADGLLAVSALHLRLKSPNDRELIRASHSYMAASLSEYSAALSKGINQSNAEALFLTAALIAFQSTASRIFTRDDGGDVRERSDGYVLPISWFHAFQGVKTIVATSWQWLRTSGIVIPIIQSQPSLNLNLSATKSTFFGHLLDGLDQELDASEPDAASRTLTRQAYQHAVAVLNWAHKVPRTGAPMVFLATVSKRYVELLQAKRPRALVILATFFGLLKVLDSGVWWLKGVARREVMGIVSFFDPDDEEWWPRLQWPVMVALHEGDTIPPEIWGGRSG</sequence>
<dbReference type="InterPro" id="IPR028886">
    <property type="entry name" value="MoCo_sulfurase"/>
</dbReference>
<dbReference type="Pfam" id="PF00266">
    <property type="entry name" value="Aminotran_5"/>
    <property type="match status" value="1"/>
</dbReference>
<dbReference type="PROSITE" id="PS51340">
    <property type="entry name" value="MOSC"/>
    <property type="match status" value="1"/>
</dbReference>
<dbReference type="SUPFAM" id="SSF53383">
    <property type="entry name" value="PLP-dependent transferases"/>
    <property type="match status" value="1"/>
</dbReference>
<feature type="modified residue" description="N6-(pyridoxal phosphate)lysine" evidence="5">
    <location>
        <position position="233"/>
    </location>
</feature>
<comment type="function">
    <text evidence="5">Sulfurates the molybdenum cofactor. Sulfation of molybdenum is essential for xanthine dehydrogenase (XDH) and aldehyde oxidase (ADO) enzymes in which molybdenum cofactor is liganded by 1 oxygen and 1 sulfur atom in active form.</text>
</comment>
<comment type="cofactor">
    <cofactor evidence="5">
        <name>pyridoxal 5'-phosphate</name>
        <dbReference type="ChEBI" id="CHEBI:597326"/>
    </cofactor>
</comment>
<protein>
    <recommendedName>
        <fullName evidence="5">Molybdenum cofactor sulfurase</fullName>
        <shortName evidence="5">MCS</shortName>
        <shortName evidence="5">MOS</shortName>
        <shortName evidence="5">MoCo sulfurase</shortName>
        <ecNumber evidence="5">2.8.1.9</ecNumber>
    </recommendedName>
    <alternativeName>
        <fullName evidence="5">Molybdenum cofactor sulfurtransferase</fullName>
    </alternativeName>
</protein>
<evidence type="ECO:0000313" key="7">
    <source>
        <dbReference type="EMBL" id="KAK8083500.1"/>
    </source>
</evidence>
<evidence type="ECO:0000256" key="2">
    <source>
        <dbReference type="ARBA" id="ARBA00022898"/>
    </source>
</evidence>
<comment type="similarity">
    <text evidence="5">Belongs to the class-V pyridoxal-phosphate-dependent aminotransferase family. MOCOS subfamily.</text>
</comment>
<keyword evidence="8" id="KW-1185">Reference proteome</keyword>
<dbReference type="PANTHER" id="PTHR14237:SF80">
    <property type="entry name" value="MOLYBDENUM COFACTOR SULFURASE"/>
    <property type="match status" value="1"/>
</dbReference>
<keyword evidence="3 5" id="KW-0501">Molybdenum cofactor biosynthesis</keyword>
<evidence type="ECO:0000256" key="3">
    <source>
        <dbReference type="ARBA" id="ARBA00023150"/>
    </source>
</evidence>
<dbReference type="Proteomes" id="UP001446871">
    <property type="component" value="Unassembled WGS sequence"/>
</dbReference>
<dbReference type="SUPFAM" id="SSF141673">
    <property type="entry name" value="MOSC N-terminal domain-like"/>
    <property type="match status" value="1"/>
</dbReference>
<comment type="caution">
    <text evidence="7">The sequence shown here is derived from an EMBL/GenBank/DDBJ whole genome shotgun (WGS) entry which is preliminary data.</text>
</comment>
<dbReference type="Gene3D" id="3.90.1150.10">
    <property type="entry name" value="Aspartate Aminotransferase, domain 1"/>
    <property type="match status" value="1"/>
</dbReference>
<dbReference type="InterPro" id="IPR015421">
    <property type="entry name" value="PyrdxlP-dep_Trfase_major"/>
</dbReference>
<reference evidence="7 8" key="1">
    <citation type="submission" date="2023-01" db="EMBL/GenBank/DDBJ databases">
        <title>Analysis of 21 Apiospora genomes using comparative genomics revels a genus with tremendous synthesis potential of carbohydrate active enzymes and secondary metabolites.</title>
        <authorList>
            <person name="Sorensen T."/>
        </authorList>
    </citation>
    <scope>NUCLEOTIDE SEQUENCE [LARGE SCALE GENOMIC DNA]</scope>
    <source>
        <strain evidence="7 8">CBS 83171</strain>
    </source>
</reference>
<dbReference type="Gene3D" id="3.40.640.10">
    <property type="entry name" value="Type I PLP-dependent aspartate aminotransferase-like (Major domain)"/>
    <property type="match status" value="1"/>
</dbReference>